<dbReference type="GO" id="GO:0005524">
    <property type="term" value="F:ATP binding"/>
    <property type="evidence" value="ECO:0007669"/>
    <property type="project" value="InterPro"/>
</dbReference>
<dbReference type="Pfam" id="PF25601">
    <property type="entry name" value="AAA_lid_14"/>
    <property type="match status" value="1"/>
</dbReference>
<gene>
    <name evidence="4" type="ORF">AU255_13780</name>
</gene>
<evidence type="ECO:0000313" key="5">
    <source>
        <dbReference type="Proteomes" id="UP000191980"/>
    </source>
</evidence>
<dbReference type="AlphaFoldDB" id="A0A1V8M3T0"/>
<dbReference type="InterPro" id="IPR027417">
    <property type="entry name" value="P-loop_NTPase"/>
</dbReference>
<organism evidence="4 5">
    <name type="scientific">Methyloprofundus sedimenti</name>
    <dbReference type="NCBI Taxonomy" id="1420851"/>
    <lineage>
        <taxon>Bacteria</taxon>
        <taxon>Pseudomonadati</taxon>
        <taxon>Pseudomonadota</taxon>
        <taxon>Gammaproteobacteria</taxon>
        <taxon>Methylococcales</taxon>
        <taxon>Methylococcaceae</taxon>
        <taxon>Methyloprofundus</taxon>
    </lineage>
</organism>
<keyword evidence="1" id="KW-0547">Nucleotide-binding</keyword>
<evidence type="ECO:0000256" key="2">
    <source>
        <dbReference type="ARBA" id="ARBA00022840"/>
    </source>
</evidence>
<evidence type="ECO:0000256" key="1">
    <source>
        <dbReference type="ARBA" id="ARBA00022741"/>
    </source>
</evidence>
<dbReference type="EMBL" id="LPUF01000002">
    <property type="protein sequence ID" value="OQK16168.1"/>
    <property type="molecule type" value="Genomic_DNA"/>
</dbReference>
<dbReference type="Gene3D" id="1.10.8.60">
    <property type="match status" value="1"/>
</dbReference>
<dbReference type="GO" id="GO:0006355">
    <property type="term" value="P:regulation of DNA-templated transcription"/>
    <property type="evidence" value="ECO:0007669"/>
    <property type="project" value="InterPro"/>
</dbReference>
<evidence type="ECO:0000313" key="4">
    <source>
        <dbReference type="EMBL" id="OQK16168.1"/>
    </source>
</evidence>
<accession>A0A1V8M3T0</accession>
<dbReference type="STRING" id="1420851.AU255_13780"/>
<dbReference type="OrthoDB" id="5525005at2"/>
<keyword evidence="5" id="KW-1185">Reference proteome</keyword>
<evidence type="ECO:0000259" key="3">
    <source>
        <dbReference type="PROSITE" id="PS50045"/>
    </source>
</evidence>
<dbReference type="InterPro" id="IPR002078">
    <property type="entry name" value="Sigma_54_int"/>
</dbReference>
<dbReference type="PROSITE" id="PS50045">
    <property type="entry name" value="SIGMA54_INTERACT_4"/>
    <property type="match status" value="1"/>
</dbReference>
<dbReference type="SUPFAM" id="SSF52540">
    <property type="entry name" value="P-loop containing nucleoside triphosphate hydrolases"/>
    <property type="match status" value="1"/>
</dbReference>
<reference evidence="4 5" key="1">
    <citation type="submission" date="2015-12" db="EMBL/GenBank/DDBJ databases">
        <authorList>
            <person name="Shamseldin A."/>
            <person name="Moawad H."/>
            <person name="Abd El-Rahim W.M."/>
            <person name="Sadowsky M.J."/>
        </authorList>
    </citation>
    <scope>NUCLEOTIDE SEQUENCE [LARGE SCALE GENOMIC DNA]</scope>
    <source>
        <strain evidence="4 5">WF1</strain>
    </source>
</reference>
<proteinExistence type="predicted"/>
<keyword evidence="2" id="KW-0067">ATP-binding</keyword>
<dbReference type="RefSeq" id="WP_080523545.1">
    <property type="nucleotide sequence ID" value="NZ_LPUF01000002.1"/>
</dbReference>
<protein>
    <recommendedName>
        <fullName evidence="3">Sigma-54 factor interaction domain-containing protein</fullName>
    </recommendedName>
</protein>
<feature type="domain" description="Sigma-54 factor interaction" evidence="3">
    <location>
        <begin position="1"/>
        <end position="25"/>
    </location>
</feature>
<dbReference type="Proteomes" id="UP000191980">
    <property type="component" value="Unassembled WGS sequence"/>
</dbReference>
<sequence length="67" mass="7388">MDNLLSYSRPGNVRELENVIERAVILSPEPVLQIPALQSPEQPGLDTEQSLLSLAGMEKAHIIEVTH</sequence>
<comment type="caution">
    <text evidence="4">The sequence shown here is derived from an EMBL/GenBank/DDBJ whole genome shotgun (WGS) entry which is preliminary data.</text>
</comment>
<dbReference type="InterPro" id="IPR058031">
    <property type="entry name" value="AAA_lid_NorR"/>
</dbReference>
<name>A0A1V8M3T0_9GAMM</name>